<organism evidence="5 8">
    <name type="scientific">Pseudoalteromonas aurantia</name>
    <dbReference type="NCBI Taxonomy" id="43654"/>
    <lineage>
        <taxon>Bacteria</taxon>
        <taxon>Pseudomonadati</taxon>
        <taxon>Pseudomonadota</taxon>
        <taxon>Gammaproteobacteria</taxon>
        <taxon>Alteromonadales</taxon>
        <taxon>Pseudoalteromonadaceae</taxon>
        <taxon>Pseudoalteromonas</taxon>
    </lineage>
</organism>
<feature type="domain" description="Soluble ligand binding" evidence="4">
    <location>
        <begin position="204"/>
        <end position="252"/>
    </location>
</feature>
<keyword evidence="7" id="KW-1185">Reference proteome</keyword>
<dbReference type="EMBL" id="PNBX01000008">
    <property type="protein sequence ID" value="TMO70003.1"/>
    <property type="molecule type" value="Genomic_DNA"/>
</dbReference>
<name>A0A5S3VCT5_9GAMM</name>
<feature type="domain" description="Polysaccharide export protein N-terminal" evidence="3">
    <location>
        <begin position="123"/>
        <end position="192"/>
    </location>
</feature>
<reference evidence="8" key="2">
    <citation type="submission" date="2019-06" db="EMBL/GenBank/DDBJ databases">
        <title>Co-occurence of chitin degradation, pigmentation and bioactivity in marine Pseudoalteromonas.</title>
        <authorList>
            <person name="Sonnenschein E.C."/>
            <person name="Bech P.K."/>
        </authorList>
    </citation>
    <scope>NUCLEOTIDE SEQUENCE [LARGE SCALE GENOMIC DNA]</scope>
    <source>
        <strain evidence="8">S3790</strain>
    </source>
</reference>
<accession>A0A5S3VCT5</accession>
<reference evidence="5" key="3">
    <citation type="submission" date="2019-09" db="EMBL/GenBank/DDBJ databases">
        <title>Co-occurence of chitin degradation, pigmentation and bioactivity in marine Pseudoalteromonas.</title>
        <authorList>
            <person name="Sonnenschein E.C."/>
            <person name="Bech P.K."/>
        </authorList>
    </citation>
    <scope>NUCLEOTIDE SEQUENCE</scope>
    <source>
        <strain evidence="5">S3790</strain>
        <strain evidence="6 7">S3895</strain>
    </source>
</reference>
<dbReference type="InterPro" id="IPR003715">
    <property type="entry name" value="Poly_export_N"/>
</dbReference>
<dbReference type="OrthoDB" id="9808948at2"/>
<comment type="caution">
    <text evidence="5">The sequence shown here is derived from an EMBL/GenBank/DDBJ whole genome shotgun (WGS) entry which is preliminary data.</text>
</comment>
<feature type="domain" description="Soluble ligand binding" evidence="4">
    <location>
        <begin position="287"/>
        <end position="335"/>
    </location>
</feature>
<feature type="domain" description="Soluble ligand binding" evidence="4">
    <location>
        <begin position="561"/>
        <end position="609"/>
    </location>
</feature>
<dbReference type="PANTHER" id="PTHR33619">
    <property type="entry name" value="POLYSACCHARIDE EXPORT PROTEIN GFCE-RELATED"/>
    <property type="match status" value="1"/>
</dbReference>
<keyword evidence="1 2" id="KW-0732">Signal</keyword>
<evidence type="ECO:0000259" key="4">
    <source>
        <dbReference type="Pfam" id="PF10531"/>
    </source>
</evidence>
<evidence type="ECO:0000313" key="8">
    <source>
        <dbReference type="Proteomes" id="UP000307217"/>
    </source>
</evidence>
<feature type="domain" description="Soluble ligand binding" evidence="4">
    <location>
        <begin position="651"/>
        <end position="689"/>
    </location>
</feature>
<protein>
    <submittedName>
        <fullName evidence="5">Polysaccharide biosynthesis protein</fullName>
    </submittedName>
</protein>
<dbReference type="Pfam" id="PF10531">
    <property type="entry name" value="SLBB"/>
    <property type="match status" value="4"/>
</dbReference>
<dbReference type="InterPro" id="IPR049712">
    <property type="entry name" value="Poly_export"/>
</dbReference>
<gene>
    <name evidence="5" type="ORF">CWC19_03140</name>
    <name evidence="6" type="ORF">CWC20_06680</name>
</gene>
<evidence type="ECO:0000256" key="2">
    <source>
        <dbReference type="SAM" id="SignalP"/>
    </source>
</evidence>
<sequence>MKFSKLVVIATLLFSFIYINMEEAVAATPSAQQMEQFKKLPKAQQEALAKKYGFNLKDLKGKQSDDKNTELSESTIEPRIKEETDADNLEEKFKPKEDELKPFGYELFEGEPTTFIPTELAAIPDTYLIGVGDEVKINLYGKTSEEHEVQVDREGRLAIPNLSPVHVIGLSFRELKELVKSKISEEMIGVRAFVSMGQLNAMRIMVVGEAYKPGSYTVSPLATVTHALFVAGGVNELGSLRKIKVKRAGKEITTFDLYDLLLFGDSSKDVNLKPGDVVFIPPAAKKIKIKGEVTRKAIFELVESDNAQSVIAMSGGFKASANRNKVVVSRFNGSGSRVTLNVNFNNETQYKPMNGDEIVVNPASKRMKNTITLIGAVTSPGNYEWHKGKTVRDVFTSPRDDILPIADFSYALVIREVNLEGDVEVLQFSPENILVDNESNLELKSNDTIIVFSRYDLKADEEATLKSLAYSQEQLKLKENIELWEQYERDEFLKFIGVKEDDEFDFSEEEEEVISSINALFEEDDEVKEEEYAVFSRHNLLKPIIAKLQKQATASEPAKLFAVNGRVKFPGVYPLPNNANFTMAVAAGGGFLESAYLEKVELTRVYGNGLKQVEHIQFNARSELSAANHTLQSKDTVNIFPKPNWHERLEVEVVGEVMFPGTYTIQRGETLESLVKRAGGFSEFAHKEAAIFTRESIKRKEKSQIQRLTQELRRDIVTNSFQRQRKMSSAELPYEDLDQILKDLSKIDAVGRLVIDLDSKSSQSLQLEGRDALYIPAIQDSVSVIGEVNLASTHIYDATKDVGAYIKASGGLKQKADEDRIYIIKANGSVELPNDSGSWFAVNQVGNQLSPGDTIVVPLDSQHLDSLTLWSTATQIIYQLGLAAASIATLNK</sequence>
<reference evidence="7 8" key="1">
    <citation type="submission" date="2018-01" db="EMBL/GenBank/DDBJ databases">
        <authorList>
            <person name="Paulsen S."/>
            <person name="Gram L.K."/>
        </authorList>
    </citation>
    <scope>NUCLEOTIDE SEQUENCE [LARGE SCALE GENOMIC DNA]</scope>
    <source>
        <strain evidence="5 8">S3790</strain>
        <strain evidence="6 7">S3895</strain>
    </source>
</reference>
<dbReference type="Pfam" id="PF02563">
    <property type="entry name" value="Poly_export"/>
    <property type="match status" value="1"/>
</dbReference>
<evidence type="ECO:0000313" key="5">
    <source>
        <dbReference type="EMBL" id="TMO70003.1"/>
    </source>
</evidence>
<dbReference type="InterPro" id="IPR019554">
    <property type="entry name" value="Soluble_ligand-bd"/>
</dbReference>
<dbReference type="GO" id="GO:0015159">
    <property type="term" value="F:polysaccharide transmembrane transporter activity"/>
    <property type="evidence" value="ECO:0007669"/>
    <property type="project" value="InterPro"/>
</dbReference>
<dbReference type="EMBL" id="PNBW01000033">
    <property type="protein sequence ID" value="TMO75935.1"/>
    <property type="molecule type" value="Genomic_DNA"/>
</dbReference>
<evidence type="ECO:0000259" key="3">
    <source>
        <dbReference type="Pfam" id="PF02563"/>
    </source>
</evidence>
<evidence type="ECO:0000313" key="7">
    <source>
        <dbReference type="Proteomes" id="UP000307164"/>
    </source>
</evidence>
<dbReference type="Gene3D" id="3.10.560.10">
    <property type="entry name" value="Outer membrane lipoprotein wza domain like"/>
    <property type="match status" value="6"/>
</dbReference>
<evidence type="ECO:0000313" key="6">
    <source>
        <dbReference type="EMBL" id="TMO75935.1"/>
    </source>
</evidence>
<dbReference type="Proteomes" id="UP000307217">
    <property type="component" value="Unassembled WGS sequence"/>
</dbReference>
<feature type="chain" id="PRO_5024433277" evidence="2">
    <location>
        <begin position="27"/>
        <end position="892"/>
    </location>
</feature>
<dbReference type="PANTHER" id="PTHR33619:SF3">
    <property type="entry name" value="POLYSACCHARIDE EXPORT PROTEIN GFCE-RELATED"/>
    <property type="match status" value="1"/>
</dbReference>
<evidence type="ECO:0000256" key="1">
    <source>
        <dbReference type="ARBA" id="ARBA00022729"/>
    </source>
</evidence>
<dbReference type="Proteomes" id="UP000307164">
    <property type="component" value="Unassembled WGS sequence"/>
</dbReference>
<dbReference type="AlphaFoldDB" id="A0A5S3VCT5"/>
<feature type="signal peptide" evidence="2">
    <location>
        <begin position="1"/>
        <end position="26"/>
    </location>
</feature>
<proteinExistence type="predicted"/>